<evidence type="ECO:0000256" key="1">
    <source>
        <dbReference type="SAM" id="SignalP"/>
    </source>
</evidence>
<evidence type="ECO:0000313" key="3">
    <source>
        <dbReference type="EMBL" id="KAF5384222.1"/>
    </source>
</evidence>
<feature type="signal peptide" evidence="1">
    <location>
        <begin position="1"/>
        <end position="35"/>
    </location>
</feature>
<evidence type="ECO:0000259" key="2">
    <source>
        <dbReference type="Pfam" id="PF21294"/>
    </source>
</evidence>
<proteinExistence type="predicted"/>
<reference evidence="3 4" key="1">
    <citation type="journal article" date="2020" name="ISME J.">
        <title>Uncovering the hidden diversity of litter-decomposition mechanisms in mushroom-forming fungi.</title>
        <authorList>
            <person name="Floudas D."/>
            <person name="Bentzer J."/>
            <person name="Ahren D."/>
            <person name="Johansson T."/>
            <person name="Persson P."/>
            <person name="Tunlid A."/>
        </authorList>
    </citation>
    <scope>NUCLEOTIDE SEQUENCE [LARGE SCALE GENOMIC DNA]</scope>
    <source>
        <strain evidence="3 4">CBS 661.87</strain>
    </source>
</reference>
<dbReference type="PANTHER" id="PTHR40124:SF1">
    <property type="entry name" value="DISAGGREGATASE RELATED REPEAT PROTEIN"/>
    <property type="match status" value="1"/>
</dbReference>
<sequence length="309" mass="33200">MANKSSPGRPSIAGQSHLEVAVLLCSSFSILSALAAPIPTRRHLARAPSGGWPQSNADNFGVTGGFNQRFLKTIEGQPTLVGNYPKGSYAGSKATKENQSPPGIAGFIFSASGGPDVDIESAKEVKLTYQVKFPADFEWALGGKMPGLYGGNNAERAGQCSGGHHSDECWSARLMWRDNGKGELYAYLPTANQKLPVCKGKCDVKYGASIGTGKWTYAPGQWTTITERVKLNDVGEMNGEIEILINGQSQVKVDGLQLRGDSSGRIRGIMMHTFFGGSSSPNFQSPKNQEAYFRDFALEVTEKLNGKAR</sequence>
<organism evidence="3 4">
    <name type="scientific">Tricholomella constricta</name>
    <dbReference type="NCBI Taxonomy" id="117010"/>
    <lineage>
        <taxon>Eukaryota</taxon>
        <taxon>Fungi</taxon>
        <taxon>Dikarya</taxon>
        <taxon>Basidiomycota</taxon>
        <taxon>Agaricomycotina</taxon>
        <taxon>Agaricomycetes</taxon>
        <taxon>Agaricomycetidae</taxon>
        <taxon>Agaricales</taxon>
        <taxon>Tricholomatineae</taxon>
        <taxon>Lyophyllaceae</taxon>
        <taxon>Tricholomella</taxon>
    </lineage>
</organism>
<dbReference type="OrthoDB" id="10069995at2759"/>
<feature type="domain" description="Polysaccharide lyase 14" evidence="2">
    <location>
        <begin position="76"/>
        <end position="296"/>
    </location>
</feature>
<dbReference type="PANTHER" id="PTHR40124">
    <property type="match status" value="1"/>
</dbReference>
<dbReference type="Gene3D" id="2.60.120.200">
    <property type="match status" value="1"/>
</dbReference>
<dbReference type="AlphaFoldDB" id="A0A8H5HIY7"/>
<keyword evidence="1" id="KW-0732">Signal</keyword>
<feature type="chain" id="PRO_5034188332" description="Polysaccharide lyase 14 domain-containing protein" evidence="1">
    <location>
        <begin position="36"/>
        <end position="309"/>
    </location>
</feature>
<evidence type="ECO:0000313" key="4">
    <source>
        <dbReference type="Proteomes" id="UP000565441"/>
    </source>
</evidence>
<accession>A0A8H5HIY7</accession>
<comment type="caution">
    <text evidence="3">The sequence shown here is derived from an EMBL/GenBank/DDBJ whole genome shotgun (WGS) entry which is preliminary data.</text>
</comment>
<keyword evidence="4" id="KW-1185">Reference proteome</keyword>
<gene>
    <name evidence="3" type="ORF">D9615_003451</name>
</gene>
<dbReference type="InterPro" id="IPR048958">
    <property type="entry name" value="Polysacc_lyase_14"/>
</dbReference>
<dbReference type="Proteomes" id="UP000565441">
    <property type="component" value="Unassembled WGS sequence"/>
</dbReference>
<protein>
    <recommendedName>
        <fullName evidence="2">Polysaccharide lyase 14 domain-containing protein</fullName>
    </recommendedName>
</protein>
<dbReference type="EMBL" id="JAACJP010000005">
    <property type="protein sequence ID" value="KAF5384222.1"/>
    <property type="molecule type" value="Genomic_DNA"/>
</dbReference>
<name>A0A8H5HIY7_9AGAR</name>
<dbReference type="Pfam" id="PF21294">
    <property type="entry name" value="Polysacc_lyase_14"/>
    <property type="match status" value="1"/>
</dbReference>